<gene>
    <name evidence="1" type="ORF">AF72_08385</name>
</gene>
<name>Z9JJ20_9GAMM</name>
<comment type="caution">
    <text evidence="1">The sequence shown here is derived from an EMBL/GenBank/DDBJ whole genome shotgun (WGS) entry which is preliminary data.</text>
</comment>
<sequence>MVKVMLELKDRMKTLPFTIRTKPVFAGKTPVKKAGVMKIFEHQQDC</sequence>
<evidence type="ECO:0000313" key="2">
    <source>
        <dbReference type="Proteomes" id="UP000020406"/>
    </source>
</evidence>
<protein>
    <submittedName>
        <fullName evidence="1">Uncharacterized protein</fullName>
    </submittedName>
</protein>
<reference evidence="1 2" key="1">
    <citation type="journal article" date="2014" name="Genome Announc.">
        <title>Draft Genome Sequence of Xylella fastidiosa Pear Leaf Scorch Strain in Taiwan.</title>
        <authorList>
            <person name="Su C.C."/>
            <person name="Deng W.L."/>
            <person name="Jan F.J."/>
            <person name="Chang C.J."/>
            <person name="Huang H."/>
            <person name="Chen J."/>
        </authorList>
    </citation>
    <scope>NUCLEOTIDE SEQUENCE [LARGE SCALE GENOMIC DNA]</scope>
    <source>
        <strain evidence="1 2">PLS229</strain>
    </source>
</reference>
<organism evidence="1 2">
    <name type="scientific">Xylella taiwanensis</name>
    <dbReference type="NCBI Taxonomy" id="1444770"/>
    <lineage>
        <taxon>Bacteria</taxon>
        <taxon>Pseudomonadati</taxon>
        <taxon>Pseudomonadota</taxon>
        <taxon>Gammaproteobacteria</taxon>
        <taxon>Lysobacterales</taxon>
        <taxon>Lysobacteraceae</taxon>
        <taxon>Xylella</taxon>
    </lineage>
</organism>
<dbReference type="STRING" id="1444770.AF72_08385"/>
<dbReference type="AlphaFoldDB" id="Z9JJ20"/>
<dbReference type="Proteomes" id="UP000020406">
    <property type="component" value="Unassembled WGS sequence"/>
</dbReference>
<dbReference type="EMBL" id="JDSQ01000012">
    <property type="protein sequence ID" value="EWS77963.1"/>
    <property type="molecule type" value="Genomic_DNA"/>
</dbReference>
<evidence type="ECO:0000313" key="1">
    <source>
        <dbReference type="EMBL" id="EWS77963.1"/>
    </source>
</evidence>
<accession>Z9JJ20</accession>
<dbReference type="PATRIC" id="fig|1444770.3.peg.1985"/>
<proteinExistence type="predicted"/>